<dbReference type="CDD" id="cd09872">
    <property type="entry name" value="PIN_Sll0205-like"/>
    <property type="match status" value="1"/>
</dbReference>
<dbReference type="EMBL" id="BMGJ01000002">
    <property type="protein sequence ID" value="GGD54300.1"/>
    <property type="molecule type" value="Genomic_DNA"/>
</dbReference>
<organism evidence="2 3">
    <name type="scientific">Lacimicrobium alkaliphilum</name>
    <dbReference type="NCBI Taxonomy" id="1526571"/>
    <lineage>
        <taxon>Bacteria</taxon>
        <taxon>Pseudomonadati</taxon>
        <taxon>Pseudomonadota</taxon>
        <taxon>Gammaproteobacteria</taxon>
        <taxon>Alteromonadales</taxon>
        <taxon>Alteromonadaceae</taxon>
        <taxon>Lacimicrobium</taxon>
    </lineage>
</organism>
<dbReference type="InterPro" id="IPR041705">
    <property type="entry name" value="PIN_Sll0205"/>
</dbReference>
<evidence type="ECO:0000259" key="1">
    <source>
        <dbReference type="Pfam" id="PF01850"/>
    </source>
</evidence>
<comment type="caution">
    <text evidence="2">The sequence shown here is derived from an EMBL/GenBank/DDBJ whole genome shotgun (WGS) entry which is preliminary data.</text>
</comment>
<evidence type="ECO:0000313" key="3">
    <source>
        <dbReference type="Proteomes" id="UP000614272"/>
    </source>
</evidence>
<accession>A0ABQ1R455</accession>
<proteinExistence type="predicted"/>
<reference evidence="3" key="1">
    <citation type="journal article" date="2019" name="Int. J. Syst. Evol. Microbiol.">
        <title>The Global Catalogue of Microorganisms (GCM) 10K type strain sequencing project: providing services to taxonomists for standard genome sequencing and annotation.</title>
        <authorList>
            <consortium name="The Broad Institute Genomics Platform"/>
            <consortium name="The Broad Institute Genome Sequencing Center for Infectious Disease"/>
            <person name="Wu L."/>
            <person name="Ma J."/>
        </authorList>
    </citation>
    <scope>NUCLEOTIDE SEQUENCE [LARGE SCALE GENOMIC DNA]</scope>
    <source>
        <strain evidence="3">CGMCC 1.12923</strain>
    </source>
</reference>
<dbReference type="RefSeq" id="WP_099033060.1">
    <property type="nucleotide sequence ID" value="NZ_BMGJ01000002.1"/>
</dbReference>
<name>A0ABQ1R455_9ALTE</name>
<gene>
    <name evidence="2" type="ORF">GCM10011357_07510</name>
</gene>
<dbReference type="InterPro" id="IPR002716">
    <property type="entry name" value="PIN_dom"/>
</dbReference>
<dbReference type="PANTHER" id="PTHR36173">
    <property type="entry name" value="RIBONUCLEASE VAPC16-RELATED"/>
    <property type="match status" value="1"/>
</dbReference>
<dbReference type="PANTHER" id="PTHR36173:SF1">
    <property type="entry name" value="RIBONUCLEASE VAPC22"/>
    <property type="match status" value="1"/>
</dbReference>
<dbReference type="Pfam" id="PF01850">
    <property type="entry name" value="PIN"/>
    <property type="match status" value="1"/>
</dbReference>
<sequence length="133" mass="15038">MIVLDTHALIWWVNGDSQLSQAPQQAIERELSVEDGMILMSSITSWEIAMLVQKERLALTMSVDDWLSTVSDINAVQFVAVDNEIGVEATRLPGEFHKDPADRMIVATARHINAPLVTADEKIRTYKYVRTIW</sequence>
<dbReference type="SUPFAM" id="SSF88723">
    <property type="entry name" value="PIN domain-like"/>
    <property type="match status" value="1"/>
</dbReference>
<evidence type="ECO:0000313" key="2">
    <source>
        <dbReference type="EMBL" id="GGD54300.1"/>
    </source>
</evidence>
<dbReference type="Proteomes" id="UP000614272">
    <property type="component" value="Unassembled WGS sequence"/>
</dbReference>
<dbReference type="Gene3D" id="3.40.50.1010">
    <property type="entry name" value="5'-nuclease"/>
    <property type="match status" value="1"/>
</dbReference>
<protein>
    <submittedName>
        <fullName evidence="2">Twitching motility protein PilT</fullName>
    </submittedName>
</protein>
<dbReference type="InterPro" id="IPR052919">
    <property type="entry name" value="TA_system_RNase"/>
</dbReference>
<dbReference type="InterPro" id="IPR029060">
    <property type="entry name" value="PIN-like_dom_sf"/>
</dbReference>
<keyword evidence="3" id="KW-1185">Reference proteome</keyword>
<feature type="domain" description="PIN" evidence="1">
    <location>
        <begin position="2"/>
        <end position="125"/>
    </location>
</feature>